<protein>
    <submittedName>
        <fullName evidence="2">Uncharacterized protein</fullName>
    </submittedName>
</protein>
<evidence type="ECO:0000313" key="3">
    <source>
        <dbReference type="Proteomes" id="UP000570851"/>
    </source>
</evidence>
<sequence length="57" mass="6390">MNNLISGSPQKLLAKWRETIICGMGRAIALPVILINFVFRSFTQLTSASHPQVSRIY</sequence>
<feature type="transmembrane region" description="Helical" evidence="1">
    <location>
        <begin position="20"/>
        <end position="39"/>
    </location>
</feature>
<keyword evidence="1" id="KW-1133">Transmembrane helix</keyword>
<organism evidence="2 3">
    <name type="scientific">Trichormus variabilis N2B</name>
    <dbReference type="NCBI Taxonomy" id="2681315"/>
    <lineage>
        <taxon>Bacteria</taxon>
        <taxon>Bacillati</taxon>
        <taxon>Cyanobacteriota</taxon>
        <taxon>Cyanophyceae</taxon>
        <taxon>Nostocales</taxon>
        <taxon>Nostocaceae</taxon>
        <taxon>Trichormus</taxon>
    </lineage>
</organism>
<accession>A0ABR6SCL7</accession>
<dbReference type="Proteomes" id="UP000570851">
    <property type="component" value="Unassembled WGS sequence"/>
</dbReference>
<comment type="caution">
    <text evidence="2">The sequence shown here is derived from an EMBL/GenBank/DDBJ whole genome shotgun (WGS) entry which is preliminary data.</text>
</comment>
<keyword evidence="3" id="KW-1185">Reference proteome</keyword>
<evidence type="ECO:0000256" key="1">
    <source>
        <dbReference type="SAM" id="Phobius"/>
    </source>
</evidence>
<dbReference type="GeneID" id="58723305"/>
<proteinExistence type="predicted"/>
<keyword evidence="1" id="KW-0472">Membrane</keyword>
<dbReference type="EMBL" id="JACKZP010000092">
    <property type="protein sequence ID" value="MBC1304152.1"/>
    <property type="molecule type" value="Genomic_DNA"/>
</dbReference>
<keyword evidence="1" id="KW-0812">Transmembrane</keyword>
<dbReference type="RefSeq" id="WP_153228462.1">
    <property type="nucleotide sequence ID" value="NZ_JACKZP010000092.1"/>
</dbReference>
<evidence type="ECO:0000313" key="2">
    <source>
        <dbReference type="EMBL" id="MBC1304152.1"/>
    </source>
</evidence>
<name>A0ABR6SCL7_ANAVA</name>
<gene>
    <name evidence="2" type="ORF">GNE12_19765</name>
</gene>
<reference evidence="2 3" key="1">
    <citation type="submission" date="2019-11" db="EMBL/GenBank/DDBJ databases">
        <title>Comparison of genomes from free-living endosymbiotic cyanobacteria isolated from Azolla.</title>
        <authorList>
            <person name="Thiel T."/>
            <person name="Pratte B."/>
        </authorList>
    </citation>
    <scope>NUCLEOTIDE SEQUENCE [LARGE SCALE GENOMIC DNA]</scope>
    <source>
        <strain evidence="2 3">N2B</strain>
    </source>
</reference>